<evidence type="ECO:0000256" key="2">
    <source>
        <dbReference type="ARBA" id="ARBA00008081"/>
    </source>
</evidence>
<protein>
    <submittedName>
        <fullName evidence="10">Mastermind-like protein 1</fullName>
    </submittedName>
</protein>
<feature type="compositionally biased region" description="Polar residues" evidence="8">
    <location>
        <begin position="351"/>
        <end position="361"/>
    </location>
</feature>
<sequence>MMADFVVPGHSAVVERLRRRIELIRRHHSNCENRYEKTAMERLEMDRQQTFAMHQRCQQTKAKHKNKHKQPPAPSADPVPHRGTGGGGAELVDGGNGTPGEQSRNSTLIALQETVKRKLENAGSPLGHDHGFGDGYPPSKNACVEDALGGLNGVKNGVVPPLSPIETKHSTRTDSIVPNDNHRVAAGVPNGPGITDSGMSCGPESDFHLKEMKQEPVDDILPCILHTGGASGSNNLFPDLNLNDQDWTEIMEEFNRSVPYEDIQELFSVGFGDRKDPEVMSTGKALGLIPPDLASVKTEFPPASATSTFDQDSCSGSPLVRPTSSGPLLQTNSPLTAPPTSPALPVPQHPKQPSIQPTRPLQNHLLPGPPKDMSPAQQLQQLAAREHHRTHILQSQPQHVLQKQQQQQATKFLQQPNHSSSWPQNTPTQSQLGGTFRLEKPTSPSLYPKNLPKPKTLLMPGQQPNKSSSKPGTSAGYMQSAGRGNILSHPAAPMGPLNHPPNPGGQAAMLDYSNTKPLSHYEAGVPGASKGPPTTQNKPNQAILNLMRHQQMQKHRPPGINFLPAHIRHPPDPGSYNTPPVPGNTMTPQPSGNSVSGNHGNAAYMKQQQMHLSQQKQFLQRQMMAEQEKQRQQQEQQLQRHLTRPPPQYQDQQNQQAQQNPFQPQQQQQVSQFTGTTPCLAQQHPSSFTEHFISGTSQTIVNVNPCGPAPGAQQMFSQTQSMMGMGVGQSAGPPPGAPSVASQADMNLPTCAGGLDVIYGNMPLHSSHPNQQRPLVQTMSAAYRQNILTVQQQQHLKSQPNTAMLKQQQKHLVRLPNSMPNVMANNMSSSMPSSIQGALPTQPQPWQPQQHPGLQQAMGSQPGCANGGMTVGFPNSGFLAQSRMTKLPNNAPFSQVGMGNSVAGRSLAGMNPGHIMPNIKQLRTNNPAMEQHMPPSNQQTPQQGQPVPQTQQVLTDIGPFSQAQTVPSCTAGLQSNQAYQLNRTASQQLQFGYNSQSSGSLSGFPAETELDSLLKNHSTQEWMDDLDELLASHQ</sequence>
<keyword evidence="11" id="KW-1185">Reference proteome</keyword>
<accession>A0A5A9NIN2</accession>
<dbReference type="Pfam" id="PF09596">
    <property type="entry name" value="MamL-1"/>
    <property type="match status" value="1"/>
</dbReference>
<keyword evidence="4" id="KW-0805">Transcription regulation</keyword>
<feature type="region of interest" description="Disordered" evidence="8">
    <location>
        <begin position="51"/>
        <end position="105"/>
    </location>
</feature>
<dbReference type="SMART" id="SM01275">
    <property type="entry name" value="MamL-1"/>
    <property type="match status" value="1"/>
</dbReference>
<evidence type="ECO:0000256" key="3">
    <source>
        <dbReference type="ARBA" id="ARBA00022976"/>
    </source>
</evidence>
<feature type="compositionally biased region" description="Low complexity" evidence="8">
    <location>
        <begin position="847"/>
        <end position="856"/>
    </location>
</feature>
<feature type="compositionally biased region" description="Polar residues" evidence="8">
    <location>
        <begin position="51"/>
        <end position="60"/>
    </location>
</feature>
<evidence type="ECO:0000256" key="5">
    <source>
        <dbReference type="ARBA" id="ARBA00023159"/>
    </source>
</evidence>
<evidence type="ECO:0000256" key="8">
    <source>
        <dbReference type="SAM" id="MobiDB-lite"/>
    </source>
</evidence>
<feature type="compositionally biased region" description="Polar residues" evidence="8">
    <location>
        <begin position="416"/>
        <end position="433"/>
    </location>
</feature>
<dbReference type="InterPro" id="IPR019082">
    <property type="entry name" value="Mastermind-like_N"/>
</dbReference>
<keyword evidence="6" id="KW-0804">Transcription</keyword>
<organism evidence="10 11">
    <name type="scientific">Triplophysa tibetana</name>
    <dbReference type="NCBI Taxonomy" id="1572043"/>
    <lineage>
        <taxon>Eukaryota</taxon>
        <taxon>Metazoa</taxon>
        <taxon>Chordata</taxon>
        <taxon>Craniata</taxon>
        <taxon>Vertebrata</taxon>
        <taxon>Euteleostomi</taxon>
        <taxon>Actinopterygii</taxon>
        <taxon>Neopterygii</taxon>
        <taxon>Teleostei</taxon>
        <taxon>Ostariophysi</taxon>
        <taxon>Cypriniformes</taxon>
        <taxon>Nemacheilidae</taxon>
        <taxon>Triplophysa</taxon>
    </lineage>
</organism>
<evidence type="ECO:0000313" key="10">
    <source>
        <dbReference type="EMBL" id="KAA0709198.1"/>
    </source>
</evidence>
<comment type="subcellular location">
    <subcellularLocation>
        <location evidence="1">Nucleus speckle</location>
    </subcellularLocation>
</comment>
<keyword evidence="5" id="KW-0010">Activator</keyword>
<dbReference type="InterPro" id="IPR046369">
    <property type="entry name" value="MAML1-3"/>
</dbReference>
<dbReference type="GO" id="GO:0003713">
    <property type="term" value="F:transcription coactivator activity"/>
    <property type="evidence" value="ECO:0007669"/>
    <property type="project" value="InterPro"/>
</dbReference>
<evidence type="ECO:0000256" key="6">
    <source>
        <dbReference type="ARBA" id="ARBA00023163"/>
    </source>
</evidence>
<dbReference type="GO" id="GO:0007221">
    <property type="term" value="P:positive regulation of transcription of Notch receptor target"/>
    <property type="evidence" value="ECO:0007669"/>
    <property type="project" value="InterPro"/>
</dbReference>
<dbReference type="Proteomes" id="UP000324632">
    <property type="component" value="Chromosome 17"/>
</dbReference>
<evidence type="ECO:0000256" key="1">
    <source>
        <dbReference type="ARBA" id="ARBA00004324"/>
    </source>
</evidence>
<dbReference type="GO" id="GO:0016607">
    <property type="term" value="C:nuclear speck"/>
    <property type="evidence" value="ECO:0007669"/>
    <property type="project" value="UniProtKB-SubCell"/>
</dbReference>
<feature type="region of interest" description="Disordered" evidence="8">
    <location>
        <begin position="829"/>
        <end position="860"/>
    </location>
</feature>
<feature type="compositionally biased region" description="Low complexity" evidence="8">
    <location>
        <begin position="649"/>
        <end position="672"/>
    </location>
</feature>
<proteinExistence type="inferred from homology"/>
<dbReference type="InterPro" id="IPR046370">
    <property type="entry name" value="MAML_N_sf"/>
</dbReference>
<dbReference type="InterPro" id="IPR048455">
    <property type="entry name" value="MAML1_3_TAD2"/>
</dbReference>
<feature type="compositionally biased region" description="Polar residues" evidence="8">
    <location>
        <begin position="584"/>
        <end position="599"/>
    </location>
</feature>
<dbReference type="Gene3D" id="6.10.250.970">
    <property type="match status" value="1"/>
</dbReference>
<dbReference type="EMBL" id="SOYY01000017">
    <property type="protein sequence ID" value="KAA0709198.1"/>
    <property type="molecule type" value="Genomic_DNA"/>
</dbReference>
<feature type="compositionally biased region" description="Basic residues" evidence="8">
    <location>
        <begin position="61"/>
        <end position="70"/>
    </location>
</feature>
<feature type="compositionally biased region" description="Low complexity" evidence="8">
    <location>
        <begin position="938"/>
        <end position="950"/>
    </location>
</feature>
<feature type="compositionally biased region" description="Low complexity" evidence="8">
    <location>
        <begin position="393"/>
        <end position="415"/>
    </location>
</feature>
<dbReference type="PANTHER" id="PTHR15692:SF19">
    <property type="entry name" value="MASTERMIND-LIKE PROTEIN 1"/>
    <property type="match status" value="1"/>
</dbReference>
<dbReference type="AlphaFoldDB" id="A0A5A9NIN2"/>
<feature type="compositionally biased region" description="Polar residues" evidence="8">
    <location>
        <begin position="304"/>
        <end position="332"/>
    </location>
</feature>
<feature type="region of interest" description="Disordered" evidence="8">
    <location>
        <begin position="927"/>
        <end position="950"/>
    </location>
</feature>
<feature type="region of interest" description="Disordered" evidence="8">
    <location>
        <begin position="302"/>
        <end position="674"/>
    </location>
</feature>
<name>A0A5A9NIN2_9TELE</name>
<evidence type="ECO:0000313" key="11">
    <source>
        <dbReference type="Proteomes" id="UP000324632"/>
    </source>
</evidence>
<feature type="compositionally biased region" description="Pro residues" evidence="8">
    <location>
        <begin position="336"/>
        <end position="350"/>
    </location>
</feature>
<keyword evidence="7" id="KW-0539">Nucleus</keyword>
<feature type="compositionally biased region" description="Gly residues" evidence="8">
    <location>
        <begin position="83"/>
        <end position="98"/>
    </location>
</feature>
<evidence type="ECO:0000259" key="9">
    <source>
        <dbReference type="SMART" id="SM01275"/>
    </source>
</evidence>
<keyword evidence="3" id="KW-0914">Notch signaling pathway</keyword>
<gene>
    <name evidence="10" type="ORF">E1301_Tti017643</name>
</gene>
<reference evidence="10 11" key="1">
    <citation type="journal article" date="2019" name="Mol. Ecol. Resour.">
        <title>Chromosome-level genome assembly of Triplophysa tibetana, a fish adapted to the harsh high-altitude environment of the Tibetan Plateau.</title>
        <authorList>
            <person name="Yang X."/>
            <person name="Liu H."/>
            <person name="Ma Z."/>
            <person name="Zou Y."/>
            <person name="Zou M."/>
            <person name="Mao Y."/>
            <person name="Li X."/>
            <person name="Wang H."/>
            <person name="Chen T."/>
            <person name="Wang W."/>
            <person name="Yang R."/>
        </authorList>
    </citation>
    <scope>NUCLEOTIDE SEQUENCE [LARGE SCALE GENOMIC DNA]</scope>
    <source>
        <strain evidence="10">TTIB1903HZAU</strain>
        <tissue evidence="10">Muscle</tissue>
    </source>
</reference>
<feature type="domain" description="Neurogenic mastermind-like N-terminal" evidence="9">
    <location>
        <begin position="8"/>
        <end position="67"/>
    </location>
</feature>
<evidence type="ECO:0000256" key="4">
    <source>
        <dbReference type="ARBA" id="ARBA00023015"/>
    </source>
</evidence>
<feature type="region of interest" description="Disordered" evidence="8">
    <location>
        <begin position="161"/>
        <end position="181"/>
    </location>
</feature>
<comment type="caution">
    <text evidence="10">The sequence shown here is derived from an EMBL/GenBank/DDBJ whole genome shotgun (WGS) entry which is preliminary data.</text>
</comment>
<feature type="compositionally biased region" description="Polar residues" evidence="8">
    <location>
        <begin position="532"/>
        <end position="543"/>
    </location>
</feature>
<comment type="similarity">
    <text evidence="2">Belongs to the mastermind family.</text>
</comment>
<evidence type="ECO:0000256" key="7">
    <source>
        <dbReference type="ARBA" id="ARBA00023242"/>
    </source>
</evidence>
<dbReference type="PANTHER" id="PTHR15692">
    <property type="entry name" value="MASTERMIND-LIKE"/>
    <property type="match status" value="1"/>
</dbReference>
<feature type="compositionally biased region" description="Low complexity" evidence="8">
    <location>
        <begin position="605"/>
        <end position="625"/>
    </location>
</feature>
<feature type="compositionally biased region" description="Polar residues" evidence="8">
    <location>
        <begin position="462"/>
        <end position="472"/>
    </location>
</feature>
<dbReference type="Pfam" id="PF20801">
    <property type="entry name" value="MAML1_3_TAD2"/>
    <property type="match status" value="1"/>
</dbReference>